<dbReference type="Gene3D" id="3.40.50.1820">
    <property type="entry name" value="alpha/beta hydrolase"/>
    <property type="match status" value="1"/>
</dbReference>
<dbReference type="Proteomes" id="UP000287519">
    <property type="component" value="Unassembled WGS sequence"/>
</dbReference>
<dbReference type="InterPro" id="IPR050228">
    <property type="entry name" value="Carboxylesterase_BioH"/>
</dbReference>
<evidence type="ECO:0000259" key="1">
    <source>
        <dbReference type="Pfam" id="PF12697"/>
    </source>
</evidence>
<keyword evidence="2" id="KW-0378">Hydrolase</keyword>
<comment type="caution">
    <text evidence="2">The sequence shown here is derived from an EMBL/GenBank/DDBJ whole genome shotgun (WGS) entry which is preliminary data.</text>
</comment>
<dbReference type="InterPro" id="IPR000073">
    <property type="entry name" value="AB_hydrolase_1"/>
</dbReference>
<dbReference type="Pfam" id="PF12697">
    <property type="entry name" value="Abhydrolase_6"/>
    <property type="match status" value="1"/>
</dbReference>
<name>A0A402CM28_RHOWR</name>
<gene>
    <name evidence="2" type="ORF">Rhow_008969</name>
</gene>
<dbReference type="SUPFAM" id="SSF53474">
    <property type="entry name" value="alpha/beta-Hydrolases"/>
    <property type="match status" value="1"/>
</dbReference>
<dbReference type="GO" id="GO:0016787">
    <property type="term" value="F:hydrolase activity"/>
    <property type="evidence" value="ECO:0007669"/>
    <property type="project" value="UniProtKB-KW"/>
</dbReference>
<reference evidence="2 3" key="1">
    <citation type="submission" date="2018-11" db="EMBL/GenBank/DDBJ databases">
        <title>Microbial catabolism of amino acid.</title>
        <authorList>
            <person name="Hibi M."/>
            <person name="Ogawa J."/>
        </authorList>
    </citation>
    <scope>NUCLEOTIDE SEQUENCE [LARGE SCALE GENOMIC DNA]</scope>
    <source>
        <strain evidence="2 3">C31-06</strain>
    </source>
</reference>
<keyword evidence="3" id="KW-1185">Reference proteome</keyword>
<dbReference type="PANTHER" id="PTHR43194:SF2">
    <property type="entry name" value="PEROXISOMAL MEMBRANE PROTEIN LPX1"/>
    <property type="match status" value="1"/>
</dbReference>
<dbReference type="PANTHER" id="PTHR43194">
    <property type="entry name" value="HYDROLASE ALPHA/BETA FOLD FAMILY"/>
    <property type="match status" value="1"/>
</dbReference>
<feature type="domain" description="AB hydrolase-1" evidence="1">
    <location>
        <begin position="5"/>
        <end position="196"/>
    </location>
</feature>
<proteinExistence type="predicted"/>
<sequence length="206" mass="22205">MARDVRCIVEQMPDVDEVPPGRPVIVGASMGAISGLVAEAQFAPLASALVLVDVAPRLQMSGVDRIRDFLAGSLSGFANLNEAAKAVSAYQPGDRRRNPEGLRTSLRTGPDGRLYWHWDPAFARVMTNMDIDRRYRLLTETARRVSIPTLLVRGGRSDVVTPAAAEEFAALLADASVVDIPGASHMITGDDNSAFLDRATDFLNSL</sequence>
<dbReference type="EMBL" id="BHYM01000098">
    <property type="protein sequence ID" value="GCE44548.1"/>
    <property type="molecule type" value="Genomic_DNA"/>
</dbReference>
<protein>
    <submittedName>
        <fullName evidence="2">Probable hydrolase</fullName>
    </submittedName>
</protein>
<evidence type="ECO:0000313" key="2">
    <source>
        <dbReference type="EMBL" id="GCE44548.1"/>
    </source>
</evidence>
<evidence type="ECO:0000313" key="3">
    <source>
        <dbReference type="Proteomes" id="UP000287519"/>
    </source>
</evidence>
<dbReference type="InterPro" id="IPR029058">
    <property type="entry name" value="AB_hydrolase_fold"/>
</dbReference>
<dbReference type="AlphaFoldDB" id="A0A402CM28"/>
<accession>A0A402CM28</accession>
<organism evidence="2 3">
    <name type="scientific">Rhodococcus wratislaviensis</name>
    <name type="common">Tsukamurella wratislaviensis</name>
    <dbReference type="NCBI Taxonomy" id="44752"/>
    <lineage>
        <taxon>Bacteria</taxon>
        <taxon>Bacillati</taxon>
        <taxon>Actinomycetota</taxon>
        <taxon>Actinomycetes</taxon>
        <taxon>Mycobacteriales</taxon>
        <taxon>Nocardiaceae</taxon>
        <taxon>Rhodococcus</taxon>
    </lineage>
</organism>